<dbReference type="PROSITE" id="PS01163">
    <property type="entry name" value="GAL_P_UDP_TRANSF_II"/>
    <property type="match status" value="1"/>
</dbReference>
<evidence type="ECO:0000256" key="4">
    <source>
        <dbReference type="ARBA" id="ARBA00008706"/>
    </source>
</evidence>
<dbReference type="PATRIC" id="fig|216463.3.peg.991"/>
<evidence type="ECO:0000256" key="7">
    <source>
        <dbReference type="ARBA" id="ARBA00022695"/>
    </source>
</evidence>
<name>A0A0F3RWE3_9LACO</name>
<evidence type="ECO:0000259" key="11">
    <source>
        <dbReference type="Pfam" id="PF01087"/>
    </source>
</evidence>
<dbReference type="UniPathway" id="UPA00214"/>
<evidence type="ECO:0000256" key="2">
    <source>
        <dbReference type="ARBA" id="ARBA00004496"/>
    </source>
</evidence>
<evidence type="ECO:0000256" key="8">
    <source>
        <dbReference type="ARBA" id="ARBA00023144"/>
    </source>
</evidence>
<evidence type="ECO:0000313" key="14">
    <source>
        <dbReference type="Proteomes" id="UP000033491"/>
    </source>
</evidence>
<evidence type="ECO:0000313" key="13">
    <source>
        <dbReference type="EMBL" id="KJW13914.1"/>
    </source>
</evidence>
<dbReference type="PANTHER" id="PTHR39191:SF1">
    <property type="entry name" value="DUF4922 DOMAIN-CONTAINING PROTEIN"/>
    <property type="match status" value="1"/>
</dbReference>
<comment type="catalytic activity">
    <reaction evidence="1 10">
        <text>alpha-D-galactose 1-phosphate + UDP-alpha-D-glucose = alpha-D-glucose 1-phosphate + UDP-alpha-D-galactose</text>
        <dbReference type="Rhea" id="RHEA:13989"/>
        <dbReference type="ChEBI" id="CHEBI:58336"/>
        <dbReference type="ChEBI" id="CHEBI:58601"/>
        <dbReference type="ChEBI" id="CHEBI:58885"/>
        <dbReference type="ChEBI" id="CHEBI:66914"/>
        <dbReference type="EC" id="2.7.7.12"/>
    </reaction>
</comment>
<keyword evidence="9 10" id="KW-0119">Carbohydrate metabolism</keyword>
<dbReference type="InterPro" id="IPR023425">
    <property type="entry name" value="GalP_uridyl_Trfase_II_CS"/>
</dbReference>
<reference evidence="13 14" key="1">
    <citation type="submission" date="2015-03" db="EMBL/GenBank/DDBJ databases">
        <authorList>
            <person name="Zheng J."/>
            <person name="Ganezle M."/>
        </authorList>
    </citation>
    <scope>NUCLEOTIDE SEQUENCE [LARGE SCALE GENOMIC DNA]</scope>
    <source>
        <strain evidence="13 14">LP38</strain>
    </source>
</reference>
<protein>
    <recommendedName>
        <fullName evidence="10">Galactose-1-phosphate uridylyltransferase</fullName>
        <shortName evidence="10">Gal-1-P uridylyltransferase</shortName>
        <ecNumber evidence="10">2.7.7.12</ecNumber>
    </recommendedName>
    <alternativeName>
        <fullName evidence="10">UDP-glucose--hexose-1-phosphate uridylyltransferase</fullName>
    </alternativeName>
</protein>
<keyword evidence="7 10" id="KW-0548">Nucleotidyltransferase</keyword>
<feature type="domain" description="Galactose-1-phosphate uridyl transferase N-terminal" evidence="11">
    <location>
        <begin position="20"/>
        <end position="226"/>
    </location>
</feature>
<dbReference type="InterPro" id="IPR000766">
    <property type="entry name" value="GalP_uridyl_Trfase_II"/>
</dbReference>
<dbReference type="PIRSF" id="PIRSF006005">
    <property type="entry name" value="GalT_BS"/>
    <property type="match status" value="1"/>
</dbReference>
<keyword evidence="6 10" id="KW-0808">Transferase</keyword>
<comment type="similarity">
    <text evidence="4 10">Belongs to the galactose-1-phosphate uridylyltransferase type 2 family.</text>
</comment>
<organism evidence="13 14">
    <name type="scientific">Levilactobacillus spicheri</name>
    <dbReference type="NCBI Taxonomy" id="216463"/>
    <lineage>
        <taxon>Bacteria</taxon>
        <taxon>Bacillati</taxon>
        <taxon>Bacillota</taxon>
        <taxon>Bacilli</taxon>
        <taxon>Lactobacillales</taxon>
        <taxon>Lactobacillaceae</taxon>
        <taxon>Levilactobacillus</taxon>
    </lineage>
</organism>
<evidence type="ECO:0000256" key="3">
    <source>
        <dbReference type="ARBA" id="ARBA00004947"/>
    </source>
</evidence>
<dbReference type="Pfam" id="PF02744">
    <property type="entry name" value="GalP_UDP_tr_C"/>
    <property type="match status" value="1"/>
</dbReference>
<dbReference type="EMBL" id="JZCR01000002">
    <property type="protein sequence ID" value="KJW13914.1"/>
    <property type="molecule type" value="Genomic_DNA"/>
</dbReference>
<dbReference type="AlphaFoldDB" id="A0A0F3RWE3"/>
<comment type="pathway">
    <text evidence="3 10">Carbohydrate metabolism; galactose metabolism.</text>
</comment>
<dbReference type="EC" id="2.7.7.12" evidence="10"/>
<comment type="subcellular location">
    <subcellularLocation>
        <location evidence="2 10">Cytoplasm</location>
    </subcellularLocation>
</comment>
<evidence type="ECO:0000256" key="1">
    <source>
        <dbReference type="ARBA" id="ARBA00001107"/>
    </source>
</evidence>
<gene>
    <name evidence="10" type="primary">galT</name>
    <name evidence="13" type="ORF">VC81_00080</name>
</gene>
<proteinExistence type="inferred from homology"/>
<evidence type="ECO:0000259" key="12">
    <source>
        <dbReference type="Pfam" id="PF02744"/>
    </source>
</evidence>
<sequence>MAQDTLNTFLDAIVVSPSPYTALDRQYVANRIYALVGDGTPQDAASPDPIDLVAALVATAIAHGKINDTPSEREILDAQLMDLMTPLPSALNRGFWDRYQISPSTATDWFYQLSRANNYIKTRNIARNVVFDADTAAGQLEITINLSKPEKDPKAIAAARNQPKTGYPLDQLCMTNEGYLGRLGYPARSNHRIVRVMLGGETWGFQYSPYAYFTEHAIFLSQEHRPMKVDQHAFTNLLEIVRQFPTYFVGSNADLPIVGGSMLSHDHYQGGKHTFPMMKAPLDREFDVDVPGVTAGVVQWPMTDLRLRGQHPEDLVNAAVKIMDHWVDYSDDSVDVRAYTDGTRHHTITPIAYRDGQDFVLDLVLRDNQTSAQYPDGIFHPHQDVQHIKKENIGLIEVMGRAILPARLKTEMAEVTKYLLDQPNQMAEMHRAWADQLKQAHQITAENVTGIVHQAMGDVFARVLADAGVFKRDQTGQAALDRFLRDLI</sequence>
<evidence type="ECO:0000256" key="9">
    <source>
        <dbReference type="ARBA" id="ARBA00023277"/>
    </source>
</evidence>
<evidence type="ECO:0000256" key="6">
    <source>
        <dbReference type="ARBA" id="ARBA00022679"/>
    </source>
</evidence>
<evidence type="ECO:0000256" key="5">
    <source>
        <dbReference type="ARBA" id="ARBA00022490"/>
    </source>
</evidence>
<dbReference type="NCBIfam" id="TIGR01239">
    <property type="entry name" value="galT_2"/>
    <property type="match status" value="1"/>
</dbReference>
<dbReference type="InterPro" id="IPR005849">
    <property type="entry name" value="GalP_Utransf_N"/>
</dbReference>
<dbReference type="STRING" id="216463.VC81_00080"/>
<dbReference type="Pfam" id="PF01087">
    <property type="entry name" value="GalP_UDP_transf"/>
    <property type="match status" value="1"/>
</dbReference>
<accession>A0A0F3RWE3</accession>
<keyword evidence="8 10" id="KW-0299">Galactose metabolism</keyword>
<dbReference type="Proteomes" id="UP000033491">
    <property type="component" value="Unassembled WGS sequence"/>
</dbReference>
<feature type="domain" description="Galactose-1-phosphate uridyl transferase C-terminal" evidence="12">
    <location>
        <begin position="241"/>
        <end position="434"/>
    </location>
</feature>
<evidence type="ECO:0000256" key="10">
    <source>
        <dbReference type="HAMAP-Rule" id="MF_00571"/>
    </source>
</evidence>
<keyword evidence="5 10" id="KW-0963">Cytoplasm</keyword>
<comment type="caution">
    <text evidence="13">The sequence shown here is derived from an EMBL/GenBank/DDBJ whole genome shotgun (WGS) entry which is preliminary data.</text>
</comment>
<dbReference type="NCBIfam" id="NF003630">
    <property type="entry name" value="PRK05270.1-3"/>
    <property type="match status" value="1"/>
</dbReference>
<dbReference type="GO" id="GO:0008108">
    <property type="term" value="F:UDP-glucose:hexose-1-phosphate uridylyltransferase activity"/>
    <property type="evidence" value="ECO:0007669"/>
    <property type="project" value="UniProtKB-UniRule"/>
</dbReference>
<dbReference type="GO" id="GO:0006012">
    <property type="term" value="P:galactose metabolic process"/>
    <property type="evidence" value="ECO:0007669"/>
    <property type="project" value="UniProtKB-UniRule"/>
</dbReference>
<dbReference type="InterPro" id="IPR005850">
    <property type="entry name" value="GalP_Utransf_C"/>
</dbReference>
<dbReference type="PANTHER" id="PTHR39191">
    <property type="entry name" value="GALACTOSE-1-PHOSPHATE URIDYLYLTRANSFERASE"/>
    <property type="match status" value="1"/>
</dbReference>
<dbReference type="RefSeq" id="WP_045806112.1">
    <property type="nucleotide sequence ID" value="NZ_JZCR01000002.1"/>
</dbReference>
<dbReference type="OrthoDB" id="2293at2"/>
<dbReference type="HAMAP" id="MF_00571">
    <property type="entry name" value="GalP_UDP_trans"/>
    <property type="match status" value="1"/>
</dbReference>
<dbReference type="GO" id="GO:0005737">
    <property type="term" value="C:cytoplasm"/>
    <property type="evidence" value="ECO:0007669"/>
    <property type="project" value="UniProtKB-SubCell"/>
</dbReference>